<dbReference type="Proteomes" id="UP000018208">
    <property type="component" value="Unassembled WGS sequence"/>
</dbReference>
<reference evidence="1 2" key="1">
    <citation type="journal article" date="2014" name="PLoS Genet.">
        <title>The Genome of Spironucleus salmonicida Highlights a Fish Pathogen Adapted to Fluctuating Environments.</title>
        <authorList>
            <person name="Xu F."/>
            <person name="Jerlstrom-Hultqvist J."/>
            <person name="Einarsson E."/>
            <person name="Astvaldsson A."/>
            <person name="Svard S.G."/>
            <person name="Andersson J.O."/>
        </authorList>
    </citation>
    <scope>NUCLEOTIDE SEQUENCE</scope>
    <source>
        <strain evidence="2">ATCC 50377</strain>
    </source>
</reference>
<sequence>MGTEESKYNHDQQNDMEEIQNVITPLQSHYYKIVKQSSALDCEISNDEVRFDQQLINIGQLYNQTESGRLFDNYDAQQLEQYASNFKHFAGSVEHFIYQCGEDSASML</sequence>
<dbReference type="EMBL" id="KI546170">
    <property type="protein sequence ID" value="EST41336.1"/>
    <property type="molecule type" value="Genomic_DNA"/>
</dbReference>
<reference evidence="2" key="2">
    <citation type="submission" date="2020-12" db="EMBL/GenBank/DDBJ databases">
        <title>New Spironucleus salmonicida genome in near-complete chromosomes.</title>
        <authorList>
            <person name="Xu F."/>
            <person name="Kurt Z."/>
            <person name="Jimenez-Gonzalez A."/>
            <person name="Astvaldsson A."/>
            <person name="Andersson J.O."/>
            <person name="Svard S.G."/>
        </authorList>
    </citation>
    <scope>NUCLEOTIDE SEQUENCE</scope>
    <source>
        <strain evidence="2">ATCC 50377</strain>
    </source>
</reference>
<dbReference type="AlphaFoldDB" id="V6LCE5"/>
<gene>
    <name evidence="1" type="ORF">SS50377_19049</name>
    <name evidence="2" type="ORF">SS50377_26478</name>
</gene>
<accession>V6LCE5</accession>
<evidence type="ECO:0000313" key="2">
    <source>
        <dbReference type="EMBL" id="KAH0572268.1"/>
    </source>
</evidence>
<dbReference type="VEuPathDB" id="GiardiaDB:SS50377_26478"/>
<organism evidence="1">
    <name type="scientific">Spironucleus salmonicida</name>
    <dbReference type="NCBI Taxonomy" id="348837"/>
    <lineage>
        <taxon>Eukaryota</taxon>
        <taxon>Metamonada</taxon>
        <taxon>Diplomonadida</taxon>
        <taxon>Hexamitidae</taxon>
        <taxon>Hexamitinae</taxon>
        <taxon>Spironucleus</taxon>
    </lineage>
</organism>
<dbReference type="EMBL" id="AUWU02000006">
    <property type="protein sequence ID" value="KAH0572268.1"/>
    <property type="molecule type" value="Genomic_DNA"/>
</dbReference>
<name>V6LCE5_9EUKA</name>
<keyword evidence="3" id="KW-1185">Reference proteome</keyword>
<evidence type="ECO:0000313" key="3">
    <source>
        <dbReference type="Proteomes" id="UP000018208"/>
    </source>
</evidence>
<evidence type="ECO:0000313" key="1">
    <source>
        <dbReference type="EMBL" id="EST41336.1"/>
    </source>
</evidence>
<protein>
    <submittedName>
        <fullName evidence="1">Uncharacterized protein</fullName>
    </submittedName>
</protein>
<proteinExistence type="predicted"/>